<evidence type="ECO:0000259" key="3">
    <source>
        <dbReference type="Pfam" id="PF00496"/>
    </source>
</evidence>
<dbReference type="GO" id="GO:0015833">
    <property type="term" value="P:peptide transport"/>
    <property type="evidence" value="ECO:0007669"/>
    <property type="project" value="TreeGrafter"/>
</dbReference>
<evidence type="ECO:0000256" key="1">
    <source>
        <dbReference type="ARBA" id="ARBA00022729"/>
    </source>
</evidence>
<dbReference type="RefSeq" id="WP_135120773.1">
    <property type="nucleotide sequence ID" value="NZ_SPQZ01000004.1"/>
</dbReference>
<reference evidence="4 5" key="1">
    <citation type="journal article" date="2018" name="J. Microbiol.">
        <title>Leifsonia flava sp. nov., a novel actinobacterium isolated from the rhizosphere of Aquilegia viridiflora.</title>
        <authorList>
            <person name="Cai Y."/>
            <person name="Tao W.Z."/>
            <person name="Ma Y.J."/>
            <person name="Cheng J."/>
            <person name="Zhang M.Y."/>
            <person name="Zhang Y.X."/>
        </authorList>
    </citation>
    <scope>NUCLEOTIDE SEQUENCE [LARGE SCALE GENOMIC DNA]</scope>
    <source>
        <strain evidence="4 5">SYP-B2174</strain>
    </source>
</reference>
<comment type="caution">
    <text evidence="4">The sequence shown here is derived from an EMBL/GenBank/DDBJ whole genome shotgun (WGS) entry which is preliminary data.</text>
</comment>
<organism evidence="4 5">
    <name type="scientific">Orlajensenia leifsoniae</name>
    <dbReference type="NCBI Taxonomy" id="2561933"/>
    <lineage>
        <taxon>Bacteria</taxon>
        <taxon>Bacillati</taxon>
        <taxon>Actinomycetota</taxon>
        <taxon>Actinomycetes</taxon>
        <taxon>Micrococcales</taxon>
        <taxon>Microbacteriaceae</taxon>
        <taxon>Orlajensenia</taxon>
    </lineage>
</organism>
<dbReference type="GO" id="GO:1904680">
    <property type="term" value="F:peptide transmembrane transporter activity"/>
    <property type="evidence" value="ECO:0007669"/>
    <property type="project" value="TreeGrafter"/>
</dbReference>
<dbReference type="InterPro" id="IPR030678">
    <property type="entry name" value="Peptide/Ni-bd"/>
</dbReference>
<dbReference type="CDD" id="cd00995">
    <property type="entry name" value="PBP2_NikA_DppA_OppA_like"/>
    <property type="match status" value="1"/>
</dbReference>
<dbReference type="AlphaFoldDB" id="A0A4Y9R017"/>
<accession>A0A4Y9R017</accession>
<dbReference type="PANTHER" id="PTHR30290:SF38">
    <property type="entry name" value="D,D-DIPEPTIDE-BINDING PERIPLASMIC PROTEIN DDPA-RELATED"/>
    <property type="match status" value="1"/>
</dbReference>
<dbReference type="PANTHER" id="PTHR30290">
    <property type="entry name" value="PERIPLASMIC BINDING COMPONENT OF ABC TRANSPORTER"/>
    <property type="match status" value="1"/>
</dbReference>
<dbReference type="Gene3D" id="3.40.190.10">
    <property type="entry name" value="Periplasmic binding protein-like II"/>
    <property type="match status" value="1"/>
</dbReference>
<proteinExistence type="predicted"/>
<dbReference type="GO" id="GO:0042597">
    <property type="term" value="C:periplasmic space"/>
    <property type="evidence" value="ECO:0007669"/>
    <property type="project" value="UniProtKB-ARBA"/>
</dbReference>
<gene>
    <name evidence="4" type="ORF">E4M00_12140</name>
</gene>
<feature type="chain" id="PRO_5038459492" evidence="2">
    <location>
        <begin position="33"/>
        <end position="553"/>
    </location>
</feature>
<dbReference type="PROSITE" id="PS51257">
    <property type="entry name" value="PROKAR_LIPOPROTEIN"/>
    <property type="match status" value="1"/>
</dbReference>
<feature type="domain" description="Solute-binding protein family 5" evidence="3">
    <location>
        <begin position="104"/>
        <end position="470"/>
    </location>
</feature>
<protein>
    <submittedName>
        <fullName evidence="4">ABC transporter substrate-binding protein</fullName>
    </submittedName>
</protein>
<dbReference type="PIRSF" id="PIRSF002741">
    <property type="entry name" value="MppA"/>
    <property type="match status" value="1"/>
</dbReference>
<keyword evidence="1 2" id="KW-0732">Signal</keyword>
<dbReference type="GO" id="GO:0043190">
    <property type="term" value="C:ATP-binding cassette (ABC) transporter complex"/>
    <property type="evidence" value="ECO:0007669"/>
    <property type="project" value="InterPro"/>
</dbReference>
<dbReference type="EMBL" id="SPQZ01000004">
    <property type="protein sequence ID" value="TFV96813.1"/>
    <property type="molecule type" value="Genomic_DNA"/>
</dbReference>
<sequence length="553" mass="58538">MSRSTTPAVRRRSRASATVAVAVGLSAAVALSGCTPPSPQSTDPAEWELTAQTDAPSGDIDSFTWASYAEPYSLDYAYAFDYADNQVLANVCESLLRLNPDYTLSPGLAESFSHPTPTTWVYEIRDGVTFHDGTTMTAADVVASMSRHLDPAVGSSWFSVYQNVTSIEQTGDSEVTVTEATPDSQFNLAMGGSAGVVESAATLAEKGADYGNSTGGVNCTGPFSFGGWKSGESITLERYDGYWDAENAARSGEVTFLFMADPNARSNALKSGEVDGGWMIPADAVPQLRSSDQGDMLFGLNTAVSSLIVSNLDGPLGDLRVRQALLMALDRQGIVDAALKGYGTPTNALTTSSVWVGASDQSVAAAFDGLEEYPYDLDAARKLVEEAGATGEEITYVTAPISSDFAVYAQATAAAAKSIGLKATIETVTPSAYTALFSDPSAREGVDLFYTSWYLSSPDPLEMFSVLRTGEFSNYGEWSDAAFDAVVTEAIAIDDPAARSEKTAEAQRIANEQLPWLPLYEAPTTLFLGKRITGVAPSVAFLYAPWAASIGAR</sequence>
<dbReference type="Gene3D" id="3.90.76.10">
    <property type="entry name" value="Dipeptide-binding Protein, Domain 1"/>
    <property type="match status" value="1"/>
</dbReference>
<dbReference type="SUPFAM" id="SSF53850">
    <property type="entry name" value="Periplasmic binding protein-like II"/>
    <property type="match status" value="1"/>
</dbReference>
<feature type="signal peptide" evidence="2">
    <location>
        <begin position="1"/>
        <end position="32"/>
    </location>
</feature>
<dbReference type="InterPro" id="IPR000914">
    <property type="entry name" value="SBP_5_dom"/>
</dbReference>
<name>A0A4Y9R017_9MICO</name>
<evidence type="ECO:0000313" key="5">
    <source>
        <dbReference type="Proteomes" id="UP000298127"/>
    </source>
</evidence>
<dbReference type="Pfam" id="PF00496">
    <property type="entry name" value="SBP_bac_5"/>
    <property type="match status" value="1"/>
</dbReference>
<evidence type="ECO:0000256" key="2">
    <source>
        <dbReference type="SAM" id="SignalP"/>
    </source>
</evidence>
<dbReference type="Gene3D" id="3.10.105.10">
    <property type="entry name" value="Dipeptide-binding Protein, Domain 3"/>
    <property type="match status" value="1"/>
</dbReference>
<evidence type="ECO:0000313" key="4">
    <source>
        <dbReference type="EMBL" id="TFV96813.1"/>
    </source>
</evidence>
<dbReference type="InterPro" id="IPR039424">
    <property type="entry name" value="SBP_5"/>
</dbReference>
<keyword evidence="5" id="KW-1185">Reference proteome</keyword>
<dbReference type="Proteomes" id="UP000298127">
    <property type="component" value="Unassembled WGS sequence"/>
</dbReference>